<reference evidence="2" key="1">
    <citation type="submission" date="2016-04" db="EMBL/GenBank/DDBJ databases">
        <authorList>
            <person name="Nguyen H.D."/>
            <person name="Samba Siva P."/>
            <person name="Cullis J."/>
            <person name="Levesque C.A."/>
            <person name="Hambleton S."/>
        </authorList>
    </citation>
    <scope>NUCLEOTIDE SEQUENCE</scope>
    <source>
        <strain evidence="2">DAOMC 236416</strain>
    </source>
</reference>
<dbReference type="Pfam" id="PF13358">
    <property type="entry name" value="DDE_3"/>
    <property type="match status" value="1"/>
</dbReference>
<dbReference type="NCBIfam" id="NF033545">
    <property type="entry name" value="transpos_IS630"/>
    <property type="match status" value="1"/>
</dbReference>
<dbReference type="Gene3D" id="3.30.420.10">
    <property type="entry name" value="Ribonuclease H-like superfamily/Ribonuclease H"/>
    <property type="match status" value="1"/>
</dbReference>
<reference evidence="2" key="2">
    <citation type="journal article" date="2019" name="IMA Fungus">
        <title>Genome sequencing and comparison of five Tilletia species to identify candidate genes for the detection of regulated species infecting wheat.</title>
        <authorList>
            <person name="Nguyen H.D.T."/>
            <person name="Sultana T."/>
            <person name="Kesanakurti P."/>
            <person name="Hambleton S."/>
        </authorList>
    </citation>
    <scope>NUCLEOTIDE SEQUENCE</scope>
    <source>
        <strain evidence="2">DAOMC 236416</strain>
    </source>
</reference>
<feature type="domain" description="Tc1-like transposase DDE" evidence="1">
    <location>
        <begin position="140"/>
        <end position="280"/>
    </location>
</feature>
<dbReference type="AlphaFoldDB" id="A0A177TI77"/>
<gene>
    <name evidence="2" type="ORF">A4X13_0g2588</name>
</gene>
<name>A0A177TI77_9BASI</name>
<protein>
    <recommendedName>
        <fullName evidence="1">Tc1-like transposase DDE domain-containing protein</fullName>
    </recommendedName>
</protein>
<dbReference type="Proteomes" id="UP000077521">
    <property type="component" value="Unassembled WGS sequence"/>
</dbReference>
<dbReference type="InterPro" id="IPR036397">
    <property type="entry name" value="RNaseH_sf"/>
</dbReference>
<evidence type="ECO:0000313" key="2">
    <source>
        <dbReference type="EMBL" id="KAE8257088.1"/>
    </source>
</evidence>
<proteinExistence type="predicted"/>
<evidence type="ECO:0000313" key="3">
    <source>
        <dbReference type="Proteomes" id="UP000077521"/>
    </source>
</evidence>
<dbReference type="PANTHER" id="PTHR46564:SF1">
    <property type="entry name" value="TRANSPOSASE"/>
    <property type="match status" value="1"/>
</dbReference>
<dbReference type="InterPro" id="IPR038717">
    <property type="entry name" value="Tc1-like_DDE_dom"/>
</dbReference>
<accession>A0A177TI77</accession>
<organism evidence="2 3">
    <name type="scientific">Tilletia indica</name>
    <dbReference type="NCBI Taxonomy" id="43049"/>
    <lineage>
        <taxon>Eukaryota</taxon>
        <taxon>Fungi</taxon>
        <taxon>Dikarya</taxon>
        <taxon>Basidiomycota</taxon>
        <taxon>Ustilaginomycotina</taxon>
        <taxon>Exobasidiomycetes</taxon>
        <taxon>Tilletiales</taxon>
        <taxon>Tilletiaceae</taxon>
        <taxon>Tilletia</taxon>
    </lineage>
</organism>
<dbReference type="EMBL" id="LWDF02000126">
    <property type="protein sequence ID" value="KAE8257088.1"/>
    <property type="molecule type" value="Genomic_DNA"/>
</dbReference>
<dbReference type="InterPro" id="IPR047655">
    <property type="entry name" value="Transpos_IS630-like"/>
</dbReference>
<dbReference type="InterPro" id="IPR009057">
    <property type="entry name" value="Homeodomain-like_sf"/>
</dbReference>
<sequence>MPNRRLSLDIINLAIRLVADGTVTVSYLDRNGIISKSTFYRHRIRRSEVKRKSTGRPRLLPYSIAEFLHELVLRRPALYLDELRSILRRITGRSISLSTVHRYLLRGGITLKRAHRIAQERSARKRAAYEIKIGQYEPSQLVFSDETSYDARDSVRVRARSKRSRNAVLPRPYTRGKRLSCIAALGIDGCFASRAVQGSFNEHLFYTYLKNDLLPYMTPFPGPRSVLVLDNASIHHSHRIRILVEDIFNCKLEFLPPYSPDFNPIERAFSKIKASLRRRNAAVVDPNHFFEAVRDITLEDCEGWMRLAGYVCS</sequence>
<keyword evidence="3" id="KW-1185">Reference proteome</keyword>
<dbReference type="SUPFAM" id="SSF46689">
    <property type="entry name" value="Homeodomain-like"/>
    <property type="match status" value="1"/>
</dbReference>
<comment type="caution">
    <text evidence="2">The sequence shown here is derived from an EMBL/GenBank/DDBJ whole genome shotgun (WGS) entry which is preliminary data.</text>
</comment>
<dbReference type="PANTHER" id="PTHR46564">
    <property type="entry name" value="TRANSPOSASE"/>
    <property type="match status" value="1"/>
</dbReference>
<evidence type="ECO:0000259" key="1">
    <source>
        <dbReference type="Pfam" id="PF13358"/>
    </source>
</evidence>
<dbReference type="GO" id="GO:0003676">
    <property type="term" value="F:nucleic acid binding"/>
    <property type="evidence" value="ECO:0007669"/>
    <property type="project" value="InterPro"/>
</dbReference>